<dbReference type="Gene3D" id="1.10.260.40">
    <property type="entry name" value="lambda repressor-like DNA-binding domains"/>
    <property type="match status" value="1"/>
</dbReference>
<evidence type="ECO:0000256" key="1">
    <source>
        <dbReference type="ARBA" id="ARBA00023125"/>
    </source>
</evidence>
<dbReference type="PANTHER" id="PTHR36924:SF1">
    <property type="entry name" value="ANTITOXIN HIGA-1"/>
    <property type="match status" value="1"/>
</dbReference>
<evidence type="ECO:0000313" key="3">
    <source>
        <dbReference type="EMBL" id="PCJ03572.1"/>
    </source>
</evidence>
<dbReference type="GO" id="GO:0003677">
    <property type="term" value="F:DNA binding"/>
    <property type="evidence" value="ECO:0007669"/>
    <property type="project" value="UniProtKB-KW"/>
</dbReference>
<sequence>MVSPLAAGMYAIEPVTSIPASGWWMGVPRTRIERIASEQTSISTDTAFRLAKIFQTTPEFWMNMQTSHDLKLTKDQVDVSHIDILKTA</sequence>
<gene>
    <name evidence="3" type="primary">higA</name>
    <name evidence="3" type="ORF">COB13_01445</name>
</gene>
<dbReference type="InterPro" id="IPR013430">
    <property type="entry name" value="Toxin_antidote_HigA"/>
</dbReference>
<dbReference type="SUPFAM" id="SSF47413">
    <property type="entry name" value="lambda repressor-like DNA-binding domains"/>
    <property type="match status" value="1"/>
</dbReference>
<dbReference type="CDD" id="cd00093">
    <property type="entry name" value="HTH_XRE"/>
    <property type="match status" value="1"/>
</dbReference>
<organism evidence="3">
    <name type="scientific">OCS116 cluster bacterium</name>
    <dbReference type="NCBI Taxonomy" id="2030921"/>
    <lineage>
        <taxon>Bacteria</taxon>
        <taxon>Pseudomonadati</taxon>
        <taxon>Pseudomonadota</taxon>
        <taxon>Alphaproteobacteria</taxon>
        <taxon>OCS116 cluster</taxon>
    </lineage>
</organism>
<name>A0A2A4Z9A1_9PROT</name>
<dbReference type="NCBIfam" id="TIGR02607">
    <property type="entry name" value="antidote_HigA"/>
    <property type="match status" value="1"/>
</dbReference>
<dbReference type="PROSITE" id="PS50943">
    <property type="entry name" value="HTH_CROC1"/>
    <property type="match status" value="1"/>
</dbReference>
<accession>A0A2A4Z9A1</accession>
<evidence type="ECO:0000259" key="2">
    <source>
        <dbReference type="PROSITE" id="PS50943"/>
    </source>
</evidence>
<reference evidence="3" key="2">
    <citation type="journal article" date="2018" name="ISME J.">
        <title>A dynamic microbial community with high functional redundancy inhabits the cold, oxic subseafloor aquifer.</title>
        <authorList>
            <person name="Tully B.J."/>
            <person name="Wheat C.G."/>
            <person name="Glazer B.T."/>
            <person name="Huber J.A."/>
        </authorList>
    </citation>
    <scope>NUCLEOTIDE SEQUENCE</scope>
    <source>
        <strain evidence="3">NORP83</strain>
    </source>
</reference>
<dbReference type="InterPro" id="IPR010982">
    <property type="entry name" value="Lambda_DNA-bd_dom_sf"/>
</dbReference>
<keyword evidence="1" id="KW-0238">DNA-binding</keyword>
<reference key="1">
    <citation type="submission" date="2017-08" db="EMBL/GenBank/DDBJ databases">
        <title>A dynamic microbial community with high functional redundancy inhabits the cold, oxic subseafloor aquifer.</title>
        <authorList>
            <person name="Tully B.J."/>
            <person name="Wheat C.G."/>
            <person name="Glazer B.T."/>
            <person name="Huber J.A."/>
        </authorList>
    </citation>
    <scope>NUCLEOTIDE SEQUENCE [LARGE SCALE GENOMIC DNA]</scope>
</reference>
<dbReference type="PANTHER" id="PTHR36924">
    <property type="entry name" value="ANTITOXIN HIGA-1"/>
    <property type="match status" value="1"/>
</dbReference>
<comment type="caution">
    <text evidence="3">The sequence shown here is derived from an EMBL/GenBank/DDBJ whole genome shotgun (WGS) entry which is preliminary data.</text>
</comment>
<dbReference type="AlphaFoldDB" id="A0A2A4Z9A1"/>
<protein>
    <submittedName>
        <fullName evidence="3">Addiction module antidote protein, HigA family</fullName>
    </submittedName>
</protein>
<proteinExistence type="predicted"/>
<dbReference type="InterPro" id="IPR001387">
    <property type="entry name" value="Cro/C1-type_HTH"/>
</dbReference>
<dbReference type="EMBL" id="NVUS01000002">
    <property type="protein sequence ID" value="PCJ03572.1"/>
    <property type="molecule type" value="Genomic_DNA"/>
</dbReference>
<feature type="domain" description="HTH cro/C1-type" evidence="2">
    <location>
        <begin position="25"/>
        <end position="61"/>
    </location>
</feature>